<dbReference type="OMA" id="CAPEAQT"/>
<sequence length="167" mass="19669">MSGAQGGCATATATQTPCTQEHVFKRPAPYPRQQKPQVPEHLEYHYALRQYGLPLWPLQTTPHAMHPAPPPLPPQMPIDQAINEELNQRERRRLTRQSLQQRIKMKQIRLLQRRIERNTLEIKSLQSQMKHLERLMPRPPQQLQQLQPVPTYCQAQQQAFELYRPYL</sequence>
<proteinExistence type="predicted"/>
<feature type="coiled-coil region" evidence="1">
    <location>
        <begin position="108"/>
        <end position="135"/>
    </location>
</feature>
<feature type="compositionally biased region" description="Low complexity" evidence="2">
    <location>
        <begin position="7"/>
        <end position="20"/>
    </location>
</feature>
<dbReference type="Proteomes" id="UP000268350">
    <property type="component" value="Unassembled WGS sequence"/>
</dbReference>
<reference evidence="4" key="1">
    <citation type="submission" date="2018-01" db="EMBL/GenBank/DDBJ databases">
        <authorList>
            <person name="Alioto T."/>
            <person name="Alioto T."/>
        </authorList>
    </citation>
    <scope>NUCLEOTIDE SEQUENCE [LARGE SCALE GENOMIC DNA]</scope>
</reference>
<evidence type="ECO:0000256" key="2">
    <source>
        <dbReference type="SAM" id="MobiDB-lite"/>
    </source>
</evidence>
<keyword evidence="4" id="KW-1185">Reference proteome</keyword>
<feature type="region of interest" description="Disordered" evidence="2">
    <location>
        <begin position="1"/>
        <end position="35"/>
    </location>
</feature>
<accession>A0A3B0JDH3</accession>
<keyword evidence="1" id="KW-0175">Coiled coil</keyword>
<protein>
    <submittedName>
        <fullName evidence="3">Uncharacterized protein</fullName>
    </submittedName>
</protein>
<organism evidence="3 4">
    <name type="scientific">Drosophila guanche</name>
    <name type="common">Fruit fly</name>
    <dbReference type="NCBI Taxonomy" id="7266"/>
    <lineage>
        <taxon>Eukaryota</taxon>
        <taxon>Metazoa</taxon>
        <taxon>Ecdysozoa</taxon>
        <taxon>Arthropoda</taxon>
        <taxon>Hexapoda</taxon>
        <taxon>Insecta</taxon>
        <taxon>Pterygota</taxon>
        <taxon>Neoptera</taxon>
        <taxon>Endopterygota</taxon>
        <taxon>Diptera</taxon>
        <taxon>Brachycera</taxon>
        <taxon>Muscomorpha</taxon>
        <taxon>Ephydroidea</taxon>
        <taxon>Drosophilidae</taxon>
        <taxon>Drosophila</taxon>
        <taxon>Sophophora</taxon>
    </lineage>
</organism>
<evidence type="ECO:0000256" key="1">
    <source>
        <dbReference type="SAM" id="Coils"/>
    </source>
</evidence>
<gene>
    <name evidence="3" type="ORF">DGUA_6G011379</name>
</gene>
<evidence type="ECO:0000313" key="4">
    <source>
        <dbReference type="Proteomes" id="UP000268350"/>
    </source>
</evidence>
<dbReference type="EMBL" id="OUUW01000003">
    <property type="protein sequence ID" value="SPP78673.1"/>
    <property type="molecule type" value="Genomic_DNA"/>
</dbReference>
<dbReference type="AlphaFoldDB" id="A0A3B0JDH3"/>
<name>A0A3B0JDH3_DROGU</name>
<evidence type="ECO:0000313" key="3">
    <source>
        <dbReference type="EMBL" id="SPP78673.1"/>
    </source>
</evidence>